<evidence type="ECO:0000256" key="1">
    <source>
        <dbReference type="SAM" id="Phobius"/>
    </source>
</evidence>
<dbReference type="KEGG" id="sfo:Z042_01450"/>
<evidence type="ECO:0000313" key="2">
    <source>
        <dbReference type="EMBL" id="AHG22573.1"/>
    </source>
</evidence>
<keyword evidence="1" id="KW-0812">Transmembrane</keyword>
<keyword evidence="1" id="KW-0472">Membrane</keyword>
<reference evidence="2 3" key="2">
    <citation type="submission" date="2015-03" db="EMBL/GenBank/DDBJ databases">
        <authorList>
            <person name="Chan K.-G."/>
        </authorList>
    </citation>
    <scope>NUCLEOTIDE SEQUENCE [LARGE SCALE GENOMIC DNA]</scope>
    <source>
        <strain evidence="2 3">RB-25</strain>
    </source>
</reference>
<dbReference type="Proteomes" id="UP000019030">
    <property type="component" value="Chromosome"/>
</dbReference>
<organism evidence="2 3">
    <name type="scientific">Chania multitudinisentens RB-25</name>
    <dbReference type="NCBI Taxonomy" id="1441930"/>
    <lineage>
        <taxon>Bacteria</taxon>
        <taxon>Pseudomonadati</taxon>
        <taxon>Pseudomonadota</taxon>
        <taxon>Gammaproteobacteria</taxon>
        <taxon>Enterobacterales</taxon>
        <taxon>Yersiniaceae</taxon>
        <taxon>Chania</taxon>
    </lineage>
</organism>
<gene>
    <name evidence="2" type="ORF">Z042_01450</name>
</gene>
<accession>W0LFC9</accession>
<feature type="transmembrane region" description="Helical" evidence="1">
    <location>
        <begin position="36"/>
        <end position="62"/>
    </location>
</feature>
<keyword evidence="3" id="KW-1185">Reference proteome</keyword>
<dbReference type="RefSeq" id="WP_024911015.1">
    <property type="nucleotide sequence ID" value="NZ_CP007044.2"/>
</dbReference>
<dbReference type="AlphaFoldDB" id="W0LFC9"/>
<sequence>MNEQPSYDEKHSLYYSYNLEAMSATLYRRVNDLSSFILIILGSAIAAGILNVFFLGVAVTVISAYQFIYRPGEAAAKASAQALKYERLIHELHFHGMTSEQLSGAIRNLIENDTPTLGSFRNPAHIRAHIALGMTRDNAIMEKRKLNLCERFLSFIVGGIPM</sequence>
<protein>
    <recommendedName>
        <fullName evidence="4">SMODS and SLOG-associating 2TM effector domain-containing protein</fullName>
    </recommendedName>
</protein>
<name>W0LFC9_9GAMM</name>
<proteinExistence type="predicted"/>
<keyword evidence="1" id="KW-1133">Transmembrane helix</keyword>
<reference evidence="2 3" key="1">
    <citation type="submission" date="2014-01" db="EMBL/GenBank/DDBJ databases">
        <title>Isolation of Serratia multitudinisentens RB-25 from Ex-Landfill site.</title>
        <authorList>
            <person name="Robson E.H.J."/>
        </authorList>
    </citation>
    <scope>NUCLEOTIDE SEQUENCE [LARGE SCALE GENOMIC DNA]</scope>
    <source>
        <strain evidence="2 3">RB-25</strain>
    </source>
</reference>
<dbReference type="HOGENOM" id="CLU_122709_0_0_6"/>
<dbReference type="PATRIC" id="fig|1441930.4.peg.301"/>
<dbReference type="EMBL" id="CP007044">
    <property type="protein sequence ID" value="AHG22573.1"/>
    <property type="molecule type" value="Genomic_DNA"/>
</dbReference>
<dbReference type="STRING" id="1441930.Z042_01450"/>
<evidence type="ECO:0000313" key="3">
    <source>
        <dbReference type="Proteomes" id="UP000019030"/>
    </source>
</evidence>
<evidence type="ECO:0008006" key="4">
    <source>
        <dbReference type="Google" id="ProtNLM"/>
    </source>
</evidence>
<dbReference type="eggNOG" id="ENOG5033EW4">
    <property type="taxonomic scope" value="Bacteria"/>
</dbReference>